<reference evidence="2 3" key="1">
    <citation type="submission" date="2021-08" db="EMBL/GenBank/DDBJ databases">
        <authorList>
            <person name="Zhang D."/>
            <person name="Zhang A."/>
            <person name="Wang L."/>
        </authorList>
    </citation>
    <scope>NUCLEOTIDE SEQUENCE [LARGE SCALE GENOMIC DNA]</scope>
    <source>
        <strain evidence="2 3">WL0086</strain>
    </source>
</reference>
<feature type="domain" description="DUF58" evidence="1">
    <location>
        <begin position="58"/>
        <end position="268"/>
    </location>
</feature>
<keyword evidence="3" id="KW-1185">Reference proteome</keyword>
<evidence type="ECO:0000313" key="2">
    <source>
        <dbReference type="EMBL" id="WRQ89064.1"/>
    </source>
</evidence>
<accession>A0ABZ1CEM7</accession>
<evidence type="ECO:0000313" key="3">
    <source>
        <dbReference type="Proteomes" id="UP000738431"/>
    </source>
</evidence>
<dbReference type="Proteomes" id="UP000738431">
    <property type="component" value="Chromosome"/>
</dbReference>
<proteinExistence type="predicted"/>
<organism evidence="2 3">
    <name type="scientific">Actomonas aquatica</name>
    <dbReference type="NCBI Taxonomy" id="2866162"/>
    <lineage>
        <taxon>Bacteria</taxon>
        <taxon>Pseudomonadati</taxon>
        <taxon>Verrucomicrobiota</taxon>
        <taxon>Opitutia</taxon>
        <taxon>Opitutales</taxon>
        <taxon>Opitutaceae</taxon>
        <taxon>Actomonas</taxon>
    </lineage>
</organism>
<gene>
    <name evidence="2" type="ORF">K1X11_006565</name>
</gene>
<dbReference type="InterPro" id="IPR002881">
    <property type="entry name" value="DUF58"/>
</dbReference>
<dbReference type="EMBL" id="CP139781">
    <property type="protein sequence ID" value="WRQ89064.1"/>
    <property type="molecule type" value="Genomic_DNA"/>
</dbReference>
<dbReference type="PANTHER" id="PTHR33608">
    <property type="entry name" value="BLL2464 PROTEIN"/>
    <property type="match status" value="1"/>
</dbReference>
<sequence length="305" mass="34738">MSASTSGTGTSPAQAIRAAISTLGQFEWRMKQQVSNPLAGEYRSVFRGKGMEFDQVVRYTYGDDVRDIDWKVTARMREPYRKKFVEERELTILIVFEDRLSLQFGSAGRSKRDALLELICQVMMLAAENRDRIGIIHARPGGYRLTKPVRGRDAIMHAAAKLLAEPPPELNDTRPVRVPWRFVGQAAPRHSVLVWGGDFAPQAEPLGWTMMKGRYRVLGFRVDDPWERELPTDQPLTIYDPMAQHLVVLDPRAKDQRAAHAEWVAKREERFAALFRDPRERLVVLADGSMPEALARFFQGHMAAH</sequence>
<protein>
    <submittedName>
        <fullName evidence="2">DUF58 domain-containing protein</fullName>
    </submittedName>
</protein>
<dbReference type="Pfam" id="PF01882">
    <property type="entry name" value="DUF58"/>
    <property type="match status" value="1"/>
</dbReference>
<reference evidence="2 3" key="2">
    <citation type="submission" date="2023-12" db="EMBL/GenBank/DDBJ databases">
        <title>Description of an unclassified Opitutus bacterium of Verrucomicrobiota.</title>
        <authorList>
            <person name="Zhang D.-F."/>
        </authorList>
    </citation>
    <scope>NUCLEOTIDE SEQUENCE [LARGE SCALE GENOMIC DNA]</scope>
    <source>
        <strain evidence="2 3">WL0086</strain>
    </source>
</reference>
<name>A0ABZ1CEM7_9BACT</name>
<dbReference type="RefSeq" id="WP_221030937.1">
    <property type="nucleotide sequence ID" value="NZ_CP139781.1"/>
</dbReference>
<evidence type="ECO:0000259" key="1">
    <source>
        <dbReference type="Pfam" id="PF01882"/>
    </source>
</evidence>
<dbReference type="PANTHER" id="PTHR33608:SF6">
    <property type="entry name" value="BLL2464 PROTEIN"/>
    <property type="match status" value="1"/>
</dbReference>